<dbReference type="RefSeq" id="WP_109757744.1">
    <property type="nucleotide sequence ID" value="NZ_CP034588.1"/>
</dbReference>
<evidence type="ECO:0000256" key="2">
    <source>
        <dbReference type="SAM" id="SignalP"/>
    </source>
</evidence>
<dbReference type="SUPFAM" id="SSF56925">
    <property type="entry name" value="OMPA-like"/>
    <property type="match status" value="1"/>
</dbReference>
<dbReference type="Proteomes" id="UP000245390">
    <property type="component" value="Unassembled WGS sequence"/>
</dbReference>
<protein>
    <submittedName>
        <fullName evidence="4">Lipid A oxidase</fullName>
    </submittedName>
</protein>
<gene>
    <name evidence="4" type="ORF">C8D95_101722</name>
</gene>
<name>A0A316GDB7_9RHOB</name>
<dbReference type="KEGG" id="salo:EF888_05055"/>
<dbReference type="EMBL" id="QGGV01000001">
    <property type="protein sequence ID" value="PWK58904.1"/>
    <property type="molecule type" value="Genomic_DNA"/>
</dbReference>
<keyword evidence="1 2" id="KW-0732">Signal</keyword>
<dbReference type="AlphaFoldDB" id="A0A316GDB7"/>
<evidence type="ECO:0000256" key="1">
    <source>
        <dbReference type="ARBA" id="ARBA00022729"/>
    </source>
</evidence>
<reference evidence="4 5" key="1">
    <citation type="submission" date="2018-05" db="EMBL/GenBank/DDBJ databases">
        <title>Genomic Encyclopedia of Type Strains, Phase IV (KMG-IV): sequencing the most valuable type-strain genomes for metagenomic binning, comparative biology and taxonomic classification.</title>
        <authorList>
            <person name="Goeker M."/>
        </authorList>
    </citation>
    <scope>NUCLEOTIDE SEQUENCE [LARGE SCALE GENOMIC DNA]</scope>
    <source>
        <strain evidence="4 5">DSM 103371</strain>
    </source>
</reference>
<dbReference type="Gene3D" id="2.40.160.20">
    <property type="match status" value="1"/>
</dbReference>
<sequence length="213" mass="21999">MNAPSLIAVVATLLAHPVSAGPWEASVFTGVQNSGSSSVSGKGPGGVGAFFFSTDWDMGSLDGMDYLGVRAIYWVDARNGLALTLTRSTAVATATPVAGVSDVSFDGTLTLTADALHRWNANGRLKPYIGLGLGIAMPDARVTFATGEIERPDATGFAAAATAGASYKLDARTSAFAELHLSHARYDLDLSSGGSLKTDMTSTAINVGLSYRF</sequence>
<dbReference type="Pfam" id="PF13505">
    <property type="entry name" value="OMP_b-brl"/>
    <property type="match status" value="1"/>
</dbReference>
<organism evidence="4 5">
    <name type="scientific">Silicimonas algicola</name>
    <dbReference type="NCBI Taxonomy" id="1826607"/>
    <lineage>
        <taxon>Bacteria</taxon>
        <taxon>Pseudomonadati</taxon>
        <taxon>Pseudomonadota</taxon>
        <taxon>Alphaproteobacteria</taxon>
        <taxon>Rhodobacterales</taxon>
        <taxon>Paracoccaceae</taxon>
    </lineage>
</organism>
<comment type="caution">
    <text evidence="4">The sequence shown here is derived from an EMBL/GenBank/DDBJ whole genome shotgun (WGS) entry which is preliminary data.</text>
</comment>
<dbReference type="InterPro" id="IPR011250">
    <property type="entry name" value="OMP/PagP_B-barrel"/>
</dbReference>
<evidence type="ECO:0000313" key="5">
    <source>
        <dbReference type="Proteomes" id="UP000245390"/>
    </source>
</evidence>
<dbReference type="InterPro" id="IPR027385">
    <property type="entry name" value="Beta-barrel_OMP"/>
</dbReference>
<keyword evidence="5" id="KW-1185">Reference proteome</keyword>
<feature type="chain" id="PRO_5016329014" evidence="2">
    <location>
        <begin position="21"/>
        <end position="213"/>
    </location>
</feature>
<proteinExistence type="predicted"/>
<evidence type="ECO:0000259" key="3">
    <source>
        <dbReference type="Pfam" id="PF13505"/>
    </source>
</evidence>
<feature type="domain" description="Outer membrane protein beta-barrel" evidence="3">
    <location>
        <begin position="45"/>
        <end position="213"/>
    </location>
</feature>
<evidence type="ECO:0000313" key="4">
    <source>
        <dbReference type="EMBL" id="PWK58904.1"/>
    </source>
</evidence>
<dbReference type="OrthoDB" id="9810784at2"/>
<accession>A0A316GDB7</accession>
<feature type="signal peptide" evidence="2">
    <location>
        <begin position="1"/>
        <end position="20"/>
    </location>
</feature>